<dbReference type="GO" id="GO:0003729">
    <property type="term" value="F:mRNA binding"/>
    <property type="evidence" value="ECO:0007669"/>
    <property type="project" value="TreeGrafter"/>
</dbReference>
<dbReference type="PROSITE" id="PS50126">
    <property type="entry name" value="S1"/>
    <property type="match status" value="4"/>
</dbReference>
<dbReference type="InterPro" id="IPR012340">
    <property type="entry name" value="NA-bd_OB-fold"/>
</dbReference>
<dbReference type="PANTHER" id="PTHR10724:SF7">
    <property type="entry name" value="SMALL RIBOSOMAL SUBUNIT PROTEIN BS1C"/>
    <property type="match status" value="1"/>
</dbReference>
<comment type="function">
    <text evidence="4">Binds mRNA; thus facilitating recognition of the initiation point. It is needed to translate mRNA with a short Shine-Dalgarno (SD) purine-rich sequence.</text>
</comment>
<evidence type="ECO:0000256" key="1">
    <source>
        <dbReference type="ARBA" id="ARBA00006767"/>
    </source>
</evidence>
<dbReference type="Proteomes" id="UP000589351">
    <property type="component" value="Unassembled WGS sequence"/>
</dbReference>
<evidence type="ECO:0000313" key="8">
    <source>
        <dbReference type="Proteomes" id="UP000589351"/>
    </source>
</evidence>
<sequence>MATEDIKNEDSNIEESNASNSQDNSEEIQNDLETNSPFEIGDQVTGTISSIEDKFVKVQVNDSDYEGIIPISQLTNKRIEHPNDIISLDDQINAVVIKVEDDAKNIIISIRKLDEQNTYDELKQKQADDETIQGKVVEAVKAGLVLDVGVRGFIPASLLSDEYVEDLEQFNDQTLDVKVEDIDQDKNRVILNRKRIVEGEKSKLRQEELENLEIGSIIEGEVVRTTSFGAFIKIGNVDGLAHISELSYERVESVEDAVDIGQKVKVKVLDVKPEEERISLSIKQAGESPFDQFIDAHSVGDTLTGTVKRLVDFGAFVEVASGVEGLVHISEIAHEHVNVPQDVLKEEEEVTVKIIGLDKDNEKISLSIKALEDAPERPRQEKRESNTQVYTDDSEDDAPTLGDVFGDRFKNLDL</sequence>
<dbReference type="SMART" id="SM00316">
    <property type="entry name" value="S1"/>
    <property type="match status" value="4"/>
</dbReference>
<feature type="region of interest" description="Disordered" evidence="5">
    <location>
        <begin position="1"/>
        <end position="41"/>
    </location>
</feature>
<protein>
    <submittedName>
        <fullName evidence="7">30S ribosomal protein S1</fullName>
    </submittedName>
</protein>
<dbReference type="PANTHER" id="PTHR10724">
    <property type="entry name" value="30S RIBOSOMAL PROTEIN S1"/>
    <property type="match status" value="1"/>
</dbReference>
<dbReference type="InterPro" id="IPR003029">
    <property type="entry name" value="S1_domain"/>
</dbReference>
<proteinExistence type="inferred from homology"/>
<feature type="domain" description="S1 motif" evidence="6">
    <location>
        <begin position="129"/>
        <end position="194"/>
    </location>
</feature>
<dbReference type="Gene3D" id="2.40.50.140">
    <property type="entry name" value="Nucleic acid-binding proteins"/>
    <property type="match status" value="4"/>
</dbReference>
<feature type="domain" description="S1 motif" evidence="6">
    <location>
        <begin position="215"/>
        <end position="283"/>
    </location>
</feature>
<evidence type="ECO:0000259" key="6">
    <source>
        <dbReference type="PROSITE" id="PS50126"/>
    </source>
</evidence>
<dbReference type="InterPro" id="IPR035104">
    <property type="entry name" value="Ribosomal_protein_S1-like"/>
</dbReference>
<dbReference type="GO" id="GO:0003735">
    <property type="term" value="F:structural constituent of ribosome"/>
    <property type="evidence" value="ECO:0007669"/>
    <property type="project" value="TreeGrafter"/>
</dbReference>
<dbReference type="InterPro" id="IPR050437">
    <property type="entry name" value="Ribos_protein_bS1-like"/>
</dbReference>
<evidence type="ECO:0000256" key="3">
    <source>
        <dbReference type="ARBA" id="ARBA00023274"/>
    </source>
</evidence>
<name>A0A6V7RK21_9STAP</name>
<dbReference type="SUPFAM" id="SSF50249">
    <property type="entry name" value="Nucleic acid-binding proteins"/>
    <property type="match status" value="4"/>
</dbReference>
<reference evidence="7 8" key="1">
    <citation type="submission" date="2020-07" db="EMBL/GenBank/DDBJ databases">
        <authorList>
            <person name="Criscuolo A."/>
        </authorList>
    </citation>
    <scope>NUCLEOTIDE SEQUENCE [LARGE SCALE GENOMIC DNA]</scope>
    <source>
        <strain evidence="7">CIP111649</strain>
    </source>
</reference>
<dbReference type="CDD" id="cd04465">
    <property type="entry name" value="S1_RPS1_repeat_ec2_hs2"/>
    <property type="match status" value="1"/>
</dbReference>
<feature type="domain" description="S1 motif" evidence="6">
    <location>
        <begin position="300"/>
        <end position="369"/>
    </location>
</feature>
<dbReference type="NCBIfam" id="NF005208">
    <property type="entry name" value="PRK06676.1"/>
    <property type="match status" value="1"/>
</dbReference>
<feature type="compositionally biased region" description="Polar residues" evidence="5">
    <location>
        <begin position="14"/>
        <end position="23"/>
    </location>
</feature>
<dbReference type="FunFam" id="2.40.50.140:FF:000051">
    <property type="entry name" value="RNA-binding transcriptional accessory protein"/>
    <property type="match status" value="1"/>
</dbReference>
<keyword evidence="3" id="KW-0687">Ribonucleoprotein</keyword>
<dbReference type="GO" id="GO:0006412">
    <property type="term" value="P:translation"/>
    <property type="evidence" value="ECO:0007669"/>
    <property type="project" value="TreeGrafter"/>
</dbReference>
<organism evidence="7 8">
    <name type="scientific">Jeotgalicoccus meleagridis</name>
    <dbReference type="NCBI Taxonomy" id="2759181"/>
    <lineage>
        <taxon>Bacteria</taxon>
        <taxon>Bacillati</taxon>
        <taxon>Bacillota</taxon>
        <taxon>Bacilli</taxon>
        <taxon>Bacillales</taxon>
        <taxon>Staphylococcaceae</taxon>
        <taxon>Jeotgalicoccus</taxon>
    </lineage>
</organism>
<accession>A0A6V7RK21</accession>
<dbReference type="EMBL" id="CAJEWD010000008">
    <property type="protein sequence ID" value="CAD2077784.1"/>
    <property type="molecule type" value="Genomic_DNA"/>
</dbReference>
<dbReference type="AlphaFoldDB" id="A0A6V7RK21"/>
<feature type="region of interest" description="Disordered" evidence="5">
    <location>
        <begin position="370"/>
        <end position="402"/>
    </location>
</feature>
<comment type="caution">
    <text evidence="7">The sequence shown here is derived from an EMBL/GenBank/DDBJ whole genome shotgun (WGS) entry which is preliminary data.</text>
</comment>
<evidence type="ECO:0000256" key="5">
    <source>
        <dbReference type="SAM" id="MobiDB-lite"/>
    </source>
</evidence>
<dbReference type="PRINTS" id="PR00681">
    <property type="entry name" value="RIBOSOMALS1"/>
</dbReference>
<dbReference type="GO" id="GO:0022627">
    <property type="term" value="C:cytosolic small ribosomal subunit"/>
    <property type="evidence" value="ECO:0007669"/>
    <property type="project" value="TreeGrafter"/>
</dbReference>
<feature type="compositionally biased region" description="Basic and acidic residues" evidence="5">
    <location>
        <begin position="1"/>
        <end position="10"/>
    </location>
</feature>
<evidence type="ECO:0000256" key="2">
    <source>
        <dbReference type="ARBA" id="ARBA00022980"/>
    </source>
</evidence>
<keyword evidence="8" id="KW-1185">Reference proteome</keyword>
<keyword evidence="2 7" id="KW-0689">Ribosomal protein</keyword>
<gene>
    <name evidence="7" type="primary">rpsA_2</name>
    <name evidence="7" type="ORF">JEODO184_01241</name>
</gene>
<dbReference type="Pfam" id="PF00575">
    <property type="entry name" value="S1"/>
    <property type="match status" value="4"/>
</dbReference>
<evidence type="ECO:0000313" key="7">
    <source>
        <dbReference type="EMBL" id="CAD2077784.1"/>
    </source>
</evidence>
<dbReference type="RefSeq" id="WP_185125756.1">
    <property type="nucleotide sequence ID" value="NZ_CAJEWD010000008.1"/>
</dbReference>
<comment type="similarity">
    <text evidence="1">Belongs to the bacterial ribosomal protein bS1 family.</text>
</comment>
<feature type="compositionally biased region" description="Basic and acidic residues" evidence="5">
    <location>
        <begin position="370"/>
        <end position="385"/>
    </location>
</feature>
<dbReference type="FunFam" id="2.40.50.140:FF:000103">
    <property type="entry name" value="protein RRP5 homolog"/>
    <property type="match status" value="1"/>
</dbReference>
<feature type="domain" description="S1 motif" evidence="6">
    <location>
        <begin position="41"/>
        <end position="111"/>
    </location>
</feature>
<evidence type="ECO:0000256" key="4">
    <source>
        <dbReference type="ARBA" id="ARBA00025604"/>
    </source>
</evidence>